<evidence type="ECO:0000313" key="1">
    <source>
        <dbReference type="EMBL" id="GGI01743.1"/>
    </source>
</evidence>
<proteinExistence type="predicted"/>
<gene>
    <name evidence="1" type="ORF">GCM10011355_33100</name>
</gene>
<dbReference type="EMBL" id="BMGZ01000005">
    <property type="protein sequence ID" value="GGI01743.1"/>
    <property type="molecule type" value="Genomic_DNA"/>
</dbReference>
<comment type="caution">
    <text evidence="1">The sequence shown here is derived from an EMBL/GenBank/DDBJ whole genome shotgun (WGS) entry which is preliminary data.</text>
</comment>
<dbReference type="AlphaFoldDB" id="A0A8J3ES31"/>
<dbReference type="Proteomes" id="UP000621856">
    <property type="component" value="Unassembled WGS sequence"/>
</dbReference>
<protein>
    <submittedName>
        <fullName evidence="1">Uncharacterized protein</fullName>
    </submittedName>
</protein>
<reference evidence="1" key="1">
    <citation type="journal article" date="2014" name="Int. J. Syst. Evol. Microbiol.">
        <title>Complete genome sequence of Corynebacterium casei LMG S-19264T (=DSM 44701T), isolated from a smear-ripened cheese.</title>
        <authorList>
            <consortium name="US DOE Joint Genome Institute (JGI-PGF)"/>
            <person name="Walter F."/>
            <person name="Albersmeier A."/>
            <person name="Kalinowski J."/>
            <person name="Ruckert C."/>
        </authorList>
    </citation>
    <scope>NUCLEOTIDE SEQUENCE</scope>
    <source>
        <strain evidence="1">CGMCC 1.14984</strain>
    </source>
</reference>
<reference evidence="1" key="2">
    <citation type="submission" date="2020-09" db="EMBL/GenBank/DDBJ databases">
        <authorList>
            <person name="Sun Q."/>
            <person name="Zhou Y."/>
        </authorList>
    </citation>
    <scope>NUCLEOTIDE SEQUENCE</scope>
    <source>
        <strain evidence="1">CGMCC 1.14984</strain>
    </source>
</reference>
<accession>A0A8J3ES31</accession>
<sequence>MACIPERKRVRQEPHGQFEYILESVRWAALIFELFDHYQLIFFQRCNALFVGGHHTVVFRDNNAVEEVLDLAFNVLDLLLQGAALLFTLS</sequence>
<evidence type="ECO:0000313" key="2">
    <source>
        <dbReference type="Proteomes" id="UP000621856"/>
    </source>
</evidence>
<name>A0A8J3ES31_9PROT</name>
<organism evidence="1 2">
    <name type="scientific">Aquisalinus luteolus</name>
    <dbReference type="NCBI Taxonomy" id="1566827"/>
    <lineage>
        <taxon>Bacteria</taxon>
        <taxon>Pseudomonadati</taxon>
        <taxon>Pseudomonadota</taxon>
        <taxon>Alphaproteobacteria</taxon>
        <taxon>Parvularculales</taxon>
        <taxon>Parvularculaceae</taxon>
        <taxon>Aquisalinus</taxon>
    </lineage>
</organism>